<comment type="subcellular location">
    <subcellularLocation>
        <location evidence="1">Cell membrane</location>
        <topology evidence="1">Multi-pass membrane protein</topology>
    </subcellularLocation>
</comment>
<keyword evidence="3" id="KW-1003">Cell membrane</keyword>
<dbReference type="InterPro" id="IPR003445">
    <property type="entry name" value="Cat_transpt"/>
</dbReference>
<feature type="transmembrane region" description="Helical" evidence="10">
    <location>
        <begin position="182"/>
        <end position="205"/>
    </location>
</feature>
<dbReference type="NCBIfam" id="TIGR00933">
    <property type="entry name" value="2a38"/>
    <property type="match status" value="1"/>
</dbReference>
<keyword evidence="6" id="KW-0630">Potassium</keyword>
<reference evidence="11 12" key="1">
    <citation type="journal article" date="2018" name="Sci. Rep.">
        <title>Genome Features and Biochemical Characteristics of a Robust, Fast Growing and Naturally Transformable Cyanobacterium Synechococcus elongatus PCC 11801 Isolated from India.</title>
        <authorList>
            <person name="Jaiswal D."/>
            <person name="Sengupta A."/>
            <person name="Sohoni S."/>
            <person name="Sengupta S."/>
            <person name="Phadnavis A.G."/>
            <person name="Pakrasi H.B."/>
            <person name="Wangikar P.P."/>
        </authorList>
    </citation>
    <scope>NUCLEOTIDE SEQUENCE [LARGE SCALE GENOMIC DNA]</scope>
    <source>
        <strain evidence="11 12">PCC 11801</strain>
    </source>
</reference>
<organism evidence="11 12">
    <name type="scientific">Synechococcus elongatus PCC 11801</name>
    <dbReference type="NCBI Taxonomy" id="2219813"/>
    <lineage>
        <taxon>Bacteria</taxon>
        <taxon>Bacillati</taxon>
        <taxon>Cyanobacteriota</taxon>
        <taxon>Cyanophyceae</taxon>
        <taxon>Synechococcales</taxon>
        <taxon>Synechococcaceae</taxon>
        <taxon>Synechococcus</taxon>
    </lineage>
</organism>
<keyword evidence="9 10" id="KW-0472">Membrane</keyword>
<sequence length="443" mass="47597">MTLARTICLGFLLVISVGTLLLAMPLSLADGTWGNPLTALFTSTSAVCVTGLSVVDVGKYYSPFGQVILLLLFQIGGLGYMTATTFLMVLLGWRLRLRDKVALHRSLETPGMAGLRQLLKSIIAMTVVIELTGAFLLLPVFSRDFGFSQGLWFSLFHSVSAFNNAGFGLLSDNLMRYVETPIVSWTVGGLIIFGGIGYQVLLEGYLWLRDRQPQRRLFIFTLHTKLAVTITALLLVLGTLAIWGTEFRNTDTVAQLGYLNSWTAAWFQAVTARTAGFNTVDQMELTLTAVVVTIILMFIGASPGGTGGGIKTTTLGLLVFCTHAVLQGKTTVVCFQRRLPVAVVFKAVGITVGSLSAVMLGVILLSLANPNLNFIQILFEAVSAFGTVGLDLGVMATANAATQLILIGLMYTGRVGVLLLMSALLGDPRPSAIRYPEEELLVG</sequence>
<dbReference type="GO" id="GO:0005886">
    <property type="term" value="C:plasma membrane"/>
    <property type="evidence" value="ECO:0007669"/>
    <property type="project" value="UniProtKB-SubCell"/>
</dbReference>
<feature type="transmembrane region" description="Helical" evidence="10">
    <location>
        <begin position="118"/>
        <end position="138"/>
    </location>
</feature>
<dbReference type="PANTHER" id="PTHR32024:SF1">
    <property type="entry name" value="KTR SYSTEM POTASSIUM UPTAKE PROTEIN B"/>
    <property type="match status" value="1"/>
</dbReference>
<dbReference type="GO" id="GO:0015379">
    <property type="term" value="F:potassium:chloride symporter activity"/>
    <property type="evidence" value="ECO:0007669"/>
    <property type="project" value="InterPro"/>
</dbReference>
<evidence type="ECO:0000256" key="9">
    <source>
        <dbReference type="ARBA" id="ARBA00023136"/>
    </source>
</evidence>
<gene>
    <name evidence="11" type="ORF">DOP62_06545</name>
</gene>
<proteinExistence type="predicted"/>
<keyword evidence="8" id="KW-0406">Ion transport</keyword>
<feature type="transmembrane region" description="Helical" evidence="10">
    <location>
        <begin position="217"/>
        <end position="243"/>
    </location>
</feature>
<feature type="transmembrane region" description="Helical" evidence="10">
    <location>
        <begin position="347"/>
        <end position="368"/>
    </location>
</feature>
<dbReference type="Pfam" id="PF02386">
    <property type="entry name" value="TrkH"/>
    <property type="match status" value="1"/>
</dbReference>
<dbReference type="EMBL" id="CP030139">
    <property type="protein sequence ID" value="AZB72426.1"/>
    <property type="molecule type" value="Genomic_DNA"/>
</dbReference>
<evidence type="ECO:0000313" key="11">
    <source>
        <dbReference type="EMBL" id="AZB72426.1"/>
    </source>
</evidence>
<evidence type="ECO:0000256" key="1">
    <source>
        <dbReference type="ARBA" id="ARBA00004651"/>
    </source>
</evidence>
<keyword evidence="5 10" id="KW-0812">Transmembrane</keyword>
<feature type="transmembrane region" description="Helical" evidence="10">
    <location>
        <begin position="404"/>
        <end position="425"/>
    </location>
</feature>
<dbReference type="AlphaFoldDB" id="A0AAN1QNA3"/>
<evidence type="ECO:0000256" key="2">
    <source>
        <dbReference type="ARBA" id="ARBA00022448"/>
    </source>
</evidence>
<keyword evidence="2" id="KW-0813">Transport</keyword>
<protein>
    <submittedName>
        <fullName evidence="11">TrkH family potassium uptake protein</fullName>
    </submittedName>
</protein>
<keyword evidence="4" id="KW-0633">Potassium transport</keyword>
<feature type="transmembrane region" description="Helical" evidence="10">
    <location>
        <begin position="67"/>
        <end position="93"/>
    </location>
</feature>
<evidence type="ECO:0000256" key="3">
    <source>
        <dbReference type="ARBA" id="ARBA00022475"/>
    </source>
</evidence>
<name>A0AAN1QNA3_SYNEL</name>
<dbReference type="PANTHER" id="PTHR32024">
    <property type="entry name" value="TRK SYSTEM POTASSIUM UPTAKE PROTEIN TRKG-RELATED"/>
    <property type="match status" value="1"/>
</dbReference>
<dbReference type="RefSeq" id="WP_208676666.1">
    <property type="nucleotide sequence ID" value="NZ_CP030139.2"/>
</dbReference>
<dbReference type="InterPro" id="IPR004772">
    <property type="entry name" value="TrkH"/>
</dbReference>
<evidence type="ECO:0000256" key="8">
    <source>
        <dbReference type="ARBA" id="ARBA00023065"/>
    </source>
</evidence>
<evidence type="ECO:0000256" key="6">
    <source>
        <dbReference type="ARBA" id="ARBA00022958"/>
    </source>
</evidence>
<evidence type="ECO:0000256" key="10">
    <source>
        <dbReference type="SAM" id="Phobius"/>
    </source>
</evidence>
<feature type="transmembrane region" description="Helical" evidence="10">
    <location>
        <begin position="39"/>
        <end position="55"/>
    </location>
</feature>
<feature type="transmembrane region" description="Helical" evidence="10">
    <location>
        <begin position="285"/>
        <end position="303"/>
    </location>
</feature>
<evidence type="ECO:0000256" key="4">
    <source>
        <dbReference type="ARBA" id="ARBA00022538"/>
    </source>
</evidence>
<evidence type="ECO:0000313" key="12">
    <source>
        <dbReference type="Proteomes" id="UP000267249"/>
    </source>
</evidence>
<dbReference type="Proteomes" id="UP000267249">
    <property type="component" value="Chromosome"/>
</dbReference>
<feature type="transmembrane region" description="Helical" evidence="10">
    <location>
        <begin position="374"/>
        <end position="392"/>
    </location>
</feature>
<feature type="transmembrane region" description="Helical" evidence="10">
    <location>
        <begin position="150"/>
        <end position="170"/>
    </location>
</feature>
<evidence type="ECO:0000256" key="7">
    <source>
        <dbReference type="ARBA" id="ARBA00022989"/>
    </source>
</evidence>
<accession>A0AAN1QNA3</accession>
<evidence type="ECO:0000256" key="5">
    <source>
        <dbReference type="ARBA" id="ARBA00022692"/>
    </source>
</evidence>
<keyword evidence="7 10" id="KW-1133">Transmembrane helix</keyword>